<reference evidence="2" key="1">
    <citation type="submission" date="2016-05" db="EMBL/GenBank/DDBJ databases">
        <title>Polynucleobacter sp. QLW-P1FAT50C-4 genome.</title>
        <authorList>
            <person name="Hahn M.W."/>
        </authorList>
    </citation>
    <scope>NUCLEOTIDE SEQUENCE [LARGE SCALE GENOMIC DNA]</scope>
    <source>
        <strain evidence="2">QLW-P1FAT50C-4</strain>
    </source>
</reference>
<evidence type="ECO:0000313" key="2">
    <source>
        <dbReference type="Proteomes" id="UP000078463"/>
    </source>
</evidence>
<sequence>MSTIFHYTKGYNLFDILMSQEIKTEAVTGVRLHPSVTNFAWFTAEVRFPRTALPHVPKMPETNLQLHLGTEKPHVDMLKLAGYVGGIWRFKFNRSEFKSIKTWIGSYHRQKLLKSPIGKINEIVAKKAGDKQELWFISSKAVSIAGMTLQQLTPQGWVDRADFKNQGGIVVVADAGKADISKIMTDSYLQRIKMGMPVLEFPIAA</sequence>
<keyword evidence="2" id="KW-1185">Reference proteome</keyword>
<dbReference type="KEGG" id="pwu:A8O14_09175"/>
<organism evidence="1 2">
    <name type="scientific">Polynucleobacter wuianus</name>
    <dbReference type="NCBI Taxonomy" id="1743168"/>
    <lineage>
        <taxon>Bacteria</taxon>
        <taxon>Pseudomonadati</taxon>
        <taxon>Pseudomonadota</taxon>
        <taxon>Betaproteobacteria</taxon>
        <taxon>Burkholderiales</taxon>
        <taxon>Burkholderiaceae</taxon>
        <taxon>Polynucleobacter</taxon>
    </lineage>
</organism>
<evidence type="ECO:0000313" key="1">
    <source>
        <dbReference type="EMBL" id="ANJ00235.1"/>
    </source>
</evidence>
<dbReference type="EMBL" id="CP015922">
    <property type="protein sequence ID" value="ANJ00235.1"/>
    <property type="molecule type" value="Genomic_DNA"/>
</dbReference>
<dbReference type="OrthoDB" id="9127497at2"/>
<proteinExistence type="predicted"/>
<accession>A0A191UGV4</accession>
<gene>
    <name evidence="1" type="ORF">A8O14_09175</name>
</gene>
<name>A0A191UGV4_9BURK</name>
<dbReference type="Proteomes" id="UP000078463">
    <property type="component" value="Chromosome"/>
</dbReference>
<dbReference type="AlphaFoldDB" id="A0A191UGV4"/>
<dbReference type="RefSeq" id="WP_068949240.1">
    <property type="nucleotide sequence ID" value="NZ_CP015922.1"/>
</dbReference>
<protein>
    <submittedName>
        <fullName evidence="1">Uncharacterized protein</fullName>
    </submittedName>
</protein>